<comment type="caution">
    <text evidence="2">The sequence shown here is derived from an EMBL/GenBank/DDBJ whole genome shotgun (WGS) entry which is preliminary data.</text>
</comment>
<feature type="region of interest" description="Disordered" evidence="1">
    <location>
        <begin position="1"/>
        <end position="33"/>
    </location>
</feature>
<protein>
    <submittedName>
        <fullName evidence="2">Uncharacterized protein</fullName>
    </submittedName>
</protein>
<sequence>MITPAHSVSEVTKTVTSHFPSRTISRRRCHGSVTAAEGSATTISARYSFRSSIFEIEPSSVRRHEWMIMTDGRG</sequence>
<organism evidence="2 3">
    <name type="scientific">Portunus trituberculatus</name>
    <name type="common">Swimming crab</name>
    <name type="synonym">Neptunus trituberculatus</name>
    <dbReference type="NCBI Taxonomy" id="210409"/>
    <lineage>
        <taxon>Eukaryota</taxon>
        <taxon>Metazoa</taxon>
        <taxon>Ecdysozoa</taxon>
        <taxon>Arthropoda</taxon>
        <taxon>Crustacea</taxon>
        <taxon>Multicrustacea</taxon>
        <taxon>Malacostraca</taxon>
        <taxon>Eumalacostraca</taxon>
        <taxon>Eucarida</taxon>
        <taxon>Decapoda</taxon>
        <taxon>Pleocyemata</taxon>
        <taxon>Brachyura</taxon>
        <taxon>Eubrachyura</taxon>
        <taxon>Portunoidea</taxon>
        <taxon>Portunidae</taxon>
        <taxon>Portuninae</taxon>
        <taxon>Portunus</taxon>
    </lineage>
</organism>
<gene>
    <name evidence="2" type="ORF">E2C01_053322</name>
</gene>
<dbReference type="Proteomes" id="UP000324222">
    <property type="component" value="Unassembled WGS sequence"/>
</dbReference>
<accession>A0A5B7GP57</accession>
<evidence type="ECO:0000313" key="3">
    <source>
        <dbReference type="Proteomes" id="UP000324222"/>
    </source>
</evidence>
<dbReference type="AlphaFoldDB" id="A0A5B7GP57"/>
<keyword evidence="3" id="KW-1185">Reference proteome</keyword>
<evidence type="ECO:0000313" key="2">
    <source>
        <dbReference type="EMBL" id="MPC59306.1"/>
    </source>
</evidence>
<reference evidence="2 3" key="1">
    <citation type="submission" date="2019-05" db="EMBL/GenBank/DDBJ databases">
        <title>Another draft genome of Portunus trituberculatus and its Hox gene families provides insights of decapod evolution.</title>
        <authorList>
            <person name="Jeong J.-H."/>
            <person name="Song I."/>
            <person name="Kim S."/>
            <person name="Choi T."/>
            <person name="Kim D."/>
            <person name="Ryu S."/>
            <person name="Kim W."/>
        </authorList>
    </citation>
    <scope>NUCLEOTIDE SEQUENCE [LARGE SCALE GENOMIC DNA]</scope>
    <source>
        <tissue evidence="2">Muscle</tissue>
    </source>
</reference>
<feature type="compositionally biased region" description="Polar residues" evidence="1">
    <location>
        <begin position="9"/>
        <end position="23"/>
    </location>
</feature>
<dbReference type="EMBL" id="VSRR010016446">
    <property type="protein sequence ID" value="MPC59306.1"/>
    <property type="molecule type" value="Genomic_DNA"/>
</dbReference>
<name>A0A5B7GP57_PORTR</name>
<proteinExistence type="predicted"/>
<evidence type="ECO:0000256" key="1">
    <source>
        <dbReference type="SAM" id="MobiDB-lite"/>
    </source>
</evidence>